<accession>A0A8T3VPW9</accession>
<gene>
    <name evidence="1" type="ORF">E7Z74_02370</name>
</gene>
<reference evidence="1" key="1">
    <citation type="submission" date="2019-04" db="EMBL/GenBank/DDBJ databases">
        <title>Evolution of Biomass-Degrading Anaerobic Consortia Revealed by Metagenomics.</title>
        <authorList>
            <person name="Peng X."/>
        </authorList>
    </citation>
    <scope>NUCLEOTIDE SEQUENCE</scope>
    <source>
        <strain evidence="1">SIG13</strain>
    </source>
</reference>
<proteinExistence type="predicted"/>
<dbReference type="Proteomes" id="UP000713479">
    <property type="component" value="Unassembled WGS sequence"/>
</dbReference>
<organism evidence="1 2">
    <name type="scientific">Methanobrevibacter millerae</name>
    <dbReference type="NCBI Taxonomy" id="230361"/>
    <lineage>
        <taxon>Archaea</taxon>
        <taxon>Methanobacteriati</taxon>
        <taxon>Methanobacteriota</taxon>
        <taxon>Methanomada group</taxon>
        <taxon>Methanobacteria</taxon>
        <taxon>Methanobacteriales</taxon>
        <taxon>Methanobacteriaceae</taxon>
        <taxon>Methanobrevibacter</taxon>
    </lineage>
</organism>
<dbReference type="Gene3D" id="1.25.10.10">
    <property type="entry name" value="Leucine-rich Repeat Variant"/>
    <property type="match status" value="1"/>
</dbReference>
<dbReference type="SUPFAM" id="SSF48371">
    <property type="entry name" value="ARM repeat"/>
    <property type="match status" value="1"/>
</dbReference>
<dbReference type="InterPro" id="IPR011989">
    <property type="entry name" value="ARM-like"/>
</dbReference>
<comment type="caution">
    <text evidence="1">The sequence shown here is derived from an EMBL/GenBank/DDBJ whole genome shotgun (WGS) entry which is preliminary data.</text>
</comment>
<protein>
    <submittedName>
        <fullName evidence="1">HEAT repeat domain-containing protein</fullName>
    </submittedName>
</protein>
<evidence type="ECO:0000313" key="1">
    <source>
        <dbReference type="EMBL" id="MBE6510106.1"/>
    </source>
</evidence>
<dbReference type="InterPro" id="IPR016024">
    <property type="entry name" value="ARM-type_fold"/>
</dbReference>
<dbReference type="AlphaFoldDB" id="A0A8T3VPW9"/>
<dbReference type="Pfam" id="PF20168">
    <property type="entry name" value="PDS5"/>
    <property type="match status" value="1"/>
</dbReference>
<name>A0A8T3VPW9_9EURY</name>
<dbReference type="EMBL" id="SUTF01000003">
    <property type="protein sequence ID" value="MBE6510106.1"/>
    <property type="molecule type" value="Genomic_DNA"/>
</dbReference>
<evidence type="ECO:0000313" key="2">
    <source>
        <dbReference type="Proteomes" id="UP000713479"/>
    </source>
</evidence>
<sequence>MSNEEMLKQLRNITKDKKNWKSRIDYVASKLDDDYSDEVKAKTLWILGEMGLNYPIEIEPYVKGIAIYLDDENPKLRERAVNALGRIGRADKNLILDYFNQLMEMRNDDASNVRLAFVWACENIATNSPELFFEKMDLFYDMIFDCNEKVRIESPEMFRVMGKRKPQCVEPYLEKLELIALNDTHPIVRIHSEGAVRITKKELK</sequence>